<dbReference type="Gene3D" id="2.102.10.10">
    <property type="entry name" value="Rieske [2Fe-2S] iron-sulphur domain"/>
    <property type="match status" value="1"/>
</dbReference>
<dbReference type="EMBL" id="JACIJF010000009">
    <property type="protein sequence ID" value="MBB5711773.1"/>
    <property type="molecule type" value="Genomic_DNA"/>
</dbReference>
<keyword evidence="4" id="KW-0408">Iron</keyword>
<proteinExistence type="predicted"/>
<dbReference type="CDD" id="cd03530">
    <property type="entry name" value="Rieske_NirD_small_Bacillus"/>
    <property type="match status" value="1"/>
</dbReference>
<dbReference type="Proteomes" id="UP000527143">
    <property type="component" value="Unassembled WGS sequence"/>
</dbReference>
<evidence type="ECO:0000256" key="3">
    <source>
        <dbReference type="ARBA" id="ARBA00023002"/>
    </source>
</evidence>
<feature type="domain" description="Rieske" evidence="7">
    <location>
        <begin position="5"/>
        <end position="102"/>
    </location>
</feature>
<keyword evidence="9" id="KW-1185">Reference proteome</keyword>
<dbReference type="PANTHER" id="PTHR21496">
    <property type="entry name" value="FERREDOXIN-RELATED"/>
    <property type="match status" value="1"/>
</dbReference>
<keyword evidence="6" id="KW-0534">Nitrate assimilation</keyword>
<keyword evidence="3 8" id="KW-0560">Oxidoreductase</keyword>
<name>A0A840YRL6_9SPHN</name>
<dbReference type="SUPFAM" id="SSF50022">
    <property type="entry name" value="ISP domain"/>
    <property type="match status" value="1"/>
</dbReference>
<evidence type="ECO:0000256" key="4">
    <source>
        <dbReference type="ARBA" id="ARBA00023004"/>
    </source>
</evidence>
<reference evidence="8 9" key="1">
    <citation type="submission" date="2020-08" db="EMBL/GenBank/DDBJ databases">
        <title>Genomic Encyclopedia of Type Strains, Phase IV (KMG-IV): sequencing the most valuable type-strain genomes for metagenomic binning, comparative biology and taxonomic classification.</title>
        <authorList>
            <person name="Goeker M."/>
        </authorList>
    </citation>
    <scope>NUCLEOTIDE SEQUENCE [LARGE SCALE GENOMIC DNA]</scope>
    <source>
        <strain evidence="8 9">DSM 26736</strain>
    </source>
</reference>
<dbReference type="PROSITE" id="PS51296">
    <property type="entry name" value="RIESKE"/>
    <property type="match status" value="1"/>
</dbReference>
<keyword evidence="1" id="KW-0001">2Fe-2S</keyword>
<dbReference type="RefSeq" id="WP_184089139.1">
    <property type="nucleotide sequence ID" value="NZ_JACIJF010000009.1"/>
</dbReference>
<dbReference type="InterPro" id="IPR012748">
    <property type="entry name" value="Rieske-like_NirD"/>
</dbReference>
<evidence type="ECO:0000256" key="5">
    <source>
        <dbReference type="ARBA" id="ARBA00023014"/>
    </source>
</evidence>
<sequence length="112" mass="11714">MIGDWLDIGWLDEIPLRGARTVPVEGGEEIAVFRTGDNRVFALVNRCPHKGGPLAQGIVHGHSVACPLHNWNIALATGEAQGSDKGCTPAIPVKVDAGRVLICRAGALKAAA</sequence>
<evidence type="ECO:0000313" key="9">
    <source>
        <dbReference type="Proteomes" id="UP000527143"/>
    </source>
</evidence>
<evidence type="ECO:0000313" key="8">
    <source>
        <dbReference type="EMBL" id="MBB5711773.1"/>
    </source>
</evidence>
<organism evidence="8 9">
    <name type="scientific">Sphingomonas xinjiangensis</name>
    <dbReference type="NCBI Taxonomy" id="643568"/>
    <lineage>
        <taxon>Bacteria</taxon>
        <taxon>Pseudomonadati</taxon>
        <taxon>Pseudomonadota</taxon>
        <taxon>Alphaproteobacteria</taxon>
        <taxon>Sphingomonadales</taxon>
        <taxon>Sphingomonadaceae</taxon>
        <taxon>Sphingomonas</taxon>
    </lineage>
</organism>
<dbReference type="GO" id="GO:0042128">
    <property type="term" value="P:nitrate assimilation"/>
    <property type="evidence" value="ECO:0007669"/>
    <property type="project" value="UniProtKB-KW"/>
</dbReference>
<protein>
    <submittedName>
        <fullName evidence="8">Nitrite reductase (NADH) small subunit</fullName>
        <ecNumber evidence="8">1.7.1.15</ecNumber>
    </submittedName>
</protein>
<dbReference type="NCBIfam" id="TIGR02378">
    <property type="entry name" value="nirD_assim_sml"/>
    <property type="match status" value="1"/>
</dbReference>
<dbReference type="InterPro" id="IPR036922">
    <property type="entry name" value="Rieske_2Fe-2S_sf"/>
</dbReference>
<dbReference type="Pfam" id="PF00355">
    <property type="entry name" value="Rieske"/>
    <property type="match status" value="1"/>
</dbReference>
<evidence type="ECO:0000256" key="2">
    <source>
        <dbReference type="ARBA" id="ARBA00022723"/>
    </source>
</evidence>
<dbReference type="InterPro" id="IPR017941">
    <property type="entry name" value="Rieske_2Fe-2S"/>
</dbReference>
<dbReference type="GO" id="GO:0051537">
    <property type="term" value="F:2 iron, 2 sulfur cluster binding"/>
    <property type="evidence" value="ECO:0007669"/>
    <property type="project" value="UniProtKB-KW"/>
</dbReference>
<dbReference type="PANTHER" id="PTHR21496:SF23">
    <property type="entry name" value="3-PHENYLPROPIONATE_CINNAMIC ACID DIOXYGENASE FERREDOXIN SUBUNIT"/>
    <property type="match status" value="1"/>
</dbReference>
<accession>A0A840YRL6</accession>
<evidence type="ECO:0000256" key="1">
    <source>
        <dbReference type="ARBA" id="ARBA00022714"/>
    </source>
</evidence>
<comment type="caution">
    <text evidence="8">The sequence shown here is derived from an EMBL/GenBank/DDBJ whole genome shotgun (WGS) entry which is preliminary data.</text>
</comment>
<evidence type="ECO:0000259" key="7">
    <source>
        <dbReference type="PROSITE" id="PS51296"/>
    </source>
</evidence>
<evidence type="ECO:0000256" key="6">
    <source>
        <dbReference type="ARBA" id="ARBA00023063"/>
    </source>
</evidence>
<keyword evidence="5" id="KW-0411">Iron-sulfur</keyword>
<dbReference type="EC" id="1.7.1.15" evidence="8"/>
<dbReference type="AlphaFoldDB" id="A0A840YRL6"/>
<dbReference type="GO" id="GO:0106316">
    <property type="term" value="F:nitrite reductase (NADH) activity"/>
    <property type="evidence" value="ECO:0007669"/>
    <property type="project" value="UniProtKB-EC"/>
</dbReference>
<dbReference type="GO" id="GO:0046872">
    <property type="term" value="F:metal ion binding"/>
    <property type="evidence" value="ECO:0007669"/>
    <property type="project" value="UniProtKB-KW"/>
</dbReference>
<gene>
    <name evidence="8" type="ORF">FHT02_003024</name>
</gene>
<keyword evidence="2" id="KW-0479">Metal-binding</keyword>